<accession>A0AAV6TPE5</accession>
<organism evidence="1 2">
    <name type="scientific">Oedothorax gibbosus</name>
    <dbReference type="NCBI Taxonomy" id="931172"/>
    <lineage>
        <taxon>Eukaryota</taxon>
        <taxon>Metazoa</taxon>
        <taxon>Ecdysozoa</taxon>
        <taxon>Arthropoda</taxon>
        <taxon>Chelicerata</taxon>
        <taxon>Arachnida</taxon>
        <taxon>Araneae</taxon>
        <taxon>Araneomorphae</taxon>
        <taxon>Entelegynae</taxon>
        <taxon>Araneoidea</taxon>
        <taxon>Linyphiidae</taxon>
        <taxon>Erigoninae</taxon>
        <taxon>Oedothorax</taxon>
    </lineage>
</organism>
<keyword evidence="2" id="KW-1185">Reference proteome</keyword>
<protein>
    <submittedName>
        <fullName evidence="1">Uncharacterized protein</fullName>
    </submittedName>
</protein>
<dbReference type="AlphaFoldDB" id="A0AAV6TPE5"/>
<name>A0AAV6TPE5_9ARAC</name>
<evidence type="ECO:0000313" key="1">
    <source>
        <dbReference type="EMBL" id="KAG8173255.1"/>
    </source>
</evidence>
<proteinExistence type="predicted"/>
<comment type="caution">
    <text evidence="1">The sequence shown here is derived from an EMBL/GenBank/DDBJ whole genome shotgun (WGS) entry which is preliminary data.</text>
</comment>
<reference evidence="1 2" key="1">
    <citation type="journal article" date="2022" name="Nat. Ecol. Evol.">
        <title>A masculinizing supergene underlies an exaggerated male reproductive morph in a spider.</title>
        <authorList>
            <person name="Hendrickx F."/>
            <person name="De Corte Z."/>
            <person name="Sonet G."/>
            <person name="Van Belleghem S.M."/>
            <person name="Kostlbacher S."/>
            <person name="Vangestel C."/>
        </authorList>
    </citation>
    <scope>NUCLEOTIDE SEQUENCE [LARGE SCALE GENOMIC DNA]</scope>
    <source>
        <strain evidence="1">W744_W776</strain>
    </source>
</reference>
<dbReference type="Proteomes" id="UP000827092">
    <property type="component" value="Unassembled WGS sequence"/>
</dbReference>
<gene>
    <name evidence="1" type="ORF">JTE90_002293</name>
</gene>
<evidence type="ECO:0000313" key="2">
    <source>
        <dbReference type="Proteomes" id="UP000827092"/>
    </source>
</evidence>
<dbReference type="EMBL" id="JAFNEN010001943">
    <property type="protein sequence ID" value="KAG8173255.1"/>
    <property type="molecule type" value="Genomic_DNA"/>
</dbReference>
<sequence>MQINHEENVIQRNKYIELALVVDQNLTIKMDFSDVPVQGKDRSLGAMGQFQLTWEPGFTKNTHPLISTQLT</sequence>